<sequence>MGNSALLIKYFIMNAQTIKSLLPNKMFW</sequence>
<dbReference type="EMBL" id="UINC01155831">
    <property type="protein sequence ID" value="SVD51913.1"/>
    <property type="molecule type" value="Genomic_DNA"/>
</dbReference>
<organism evidence="1">
    <name type="scientific">marine metagenome</name>
    <dbReference type="NCBI Taxonomy" id="408172"/>
    <lineage>
        <taxon>unclassified sequences</taxon>
        <taxon>metagenomes</taxon>
        <taxon>ecological metagenomes</taxon>
    </lineage>
</organism>
<proteinExistence type="predicted"/>
<evidence type="ECO:0000313" key="1">
    <source>
        <dbReference type="EMBL" id="SVD51913.1"/>
    </source>
</evidence>
<accession>A0A382VZI0</accession>
<name>A0A382VZI0_9ZZZZ</name>
<protein>
    <submittedName>
        <fullName evidence="1">Uncharacterized protein</fullName>
    </submittedName>
</protein>
<dbReference type="AlphaFoldDB" id="A0A382VZI0"/>
<gene>
    <name evidence="1" type="ORF">METZ01_LOCUS404767</name>
</gene>
<reference evidence="1" key="1">
    <citation type="submission" date="2018-05" db="EMBL/GenBank/DDBJ databases">
        <authorList>
            <person name="Lanie J.A."/>
            <person name="Ng W.-L."/>
            <person name="Kazmierczak K.M."/>
            <person name="Andrzejewski T.M."/>
            <person name="Davidsen T.M."/>
            <person name="Wayne K.J."/>
            <person name="Tettelin H."/>
            <person name="Glass J.I."/>
            <person name="Rusch D."/>
            <person name="Podicherti R."/>
            <person name="Tsui H.-C.T."/>
            <person name="Winkler M.E."/>
        </authorList>
    </citation>
    <scope>NUCLEOTIDE SEQUENCE</scope>
</reference>